<accession>A0A090IRP1</accession>
<protein>
    <submittedName>
        <fullName evidence="1">Uncharacterized protein</fullName>
    </submittedName>
</protein>
<evidence type="ECO:0000313" key="1">
    <source>
        <dbReference type="EMBL" id="CEE00322.1"/>
    </source>
</evidence>
<name>A0A090IRP1_9BACI</name>
<organism evidence="1 2">
    <name type="scientific">Caldibacillus thermoamylovorans</name>
    <dbReference type="NCBI Taxonomy" id="35841"/>
    <lineage>
        <taxon>Bacteria</taxon>
        <taxon>Bacillati</taxon>
        <taxon>Bacillota</taxon>
        <taxon>Bacilli</taxon>
        <taxon>Bacillales</taxon>
        <taxon>Bacillaceae</taxon>
        <taxon>Caldibacillus</taxon>
    </lineage>
</organism>
<dbReference type="EMBL" id="CCRF01000014">
    <property type="protein sequence ID" value="CEE00322.1"/>
    <property type="molecule type" value="Genomic_DNA"/>
</dbReference>
<evidence type="ECO:0000313" key="2">
    <source>
        <dbReference type="Proteomes" id="UP000040576"/>
    </source>
</evidence>
<reference evidence="1 2" key="1">
    <citation type="submission" date="2014-07" db="EMBL/GenBank/DDBJ databases">
        <authorList>
            <person name="Wibberg Daniel"/>
        </authorList>
    </citation>
    <scope>NUCLEOTIDE SEQUENCE [LARGE SCALE GENOMIC DNA]</scope>
</reference>
<proteinExistence type="predicted"/>
<sequence length="31" mass="3852">MLKEKDNQLSIYSIRYDKISENHTLNYFEMK</sequence>
<keyword evidence="2" id="KW-1185">Reference proteome</keyword>
<dbReference type="Proteomes" id="UP000040576">
    <property type="component" value="Unassembled WGS sequence"/>
</dbReference>
<dbReference type="AlphaFoldDB" id="A0A090IRP1"/>
<gene>
    <name evidence="1" type="ORF">BT1A1_0461</name>
</gene>